<dbReference type="EMBL" id="MU393529">
    <property type="protein sequence ID" value="KAI4862273.1"/>
    <property type="molecule type" value="Genomic_DNA"/>
</dbReference>
<accession>A0ACB9YTJ5</accession>
<proteinExistence type="predicted"/>
<dbReference type="Proteomes" id="UP001497700">
    <property type="component" value="Unassembled WGS sequence"/>
</dbReference>
<evidence type="ECO:0000313" key="1">
    <source>
        <dbReference type="EMBL" id="KAI4862273.1"/>
    </source>
</evidence>
<reference evidence="1 2" key="1">
    <citation type="journal article" date="2022" name="New Phytol.">
        <title>Ecological generalism drives hyperdiversity of secondary metabolite gene clusters in xylarialean endophytes.</title>
        <authorList>
            <person name="Franco M.E.E."/>
            <person name="Wisecaver J.H."/>
            <person name="Arnold A.E."/>
            <person name="Ju Y.M."/>
            <person name="Slot J.C."/>
            <person name="Ahrendt S."/>
            <person name="Moore L.P."/>
            <person name="Eastman K.E."/>
            <person name="Scott K."/>
            <person name="Konkel Z."/>
            <person name="Mondo S.J."/>
            <person name="Kuo A."/>
            <person name="Hayes R.D."/>
            <person name="Haridas S."/>
            <person name="Andreopoulos B."/>
            <person name="Riley R."/>
            <person name="LaButti K."/>
            <person name="Pangilinan J."/>
            <person name="Lipzen A."/>
            <person name="Amirebrahimi M."/>
            <person name="Yan J."/>
            <person name="Adam C."/>
            <person name="Keymanesh K."/>
            <person name="Ng V."/>
            <person name="Louie K."/>
            <person name="Northen T."/>
            <person name="Drula E."/>
            <person name="Henrissat B."/>
            <person name="Hsieh H.M."/>
            <person name="Youens-Clark K."/>
            <person name="Lutzoni F."/>
            <person name="Miadlikowska J."/>
            <person name="Eastwood D.C."/>
            <person name="Hamelin R.C."/>
            <person name="Grigoriev I.V."/>
            <person name="U'Ren J.M."/>
        </authorList>
    </citation>
    <scope>NUCLEOTIDE SEQUENCE [LARGE SCALE GENOMIC DNA]</scope>
    <source>
        <strain evidence="1 2">CBS 119005</strain>
    </source>
</reference>
<evidence type="ECO:0000313" key="2">
    <source>
        <dbReference type="Proteomes" id="UP001497700"/>
    </source>
</evidence>
<name>A0ACB9YTJ5_9PEZI</name>
<comment type="caution">
    <text evidence="1">The sequence shown here is derived from an EMBL/GenBank/DDBJ whole genome shotgun (WGS) entry which is preliminary data.</text>
</comment>
<protein>
    <submittedName>
        <fullName evidence="1">Uncharacterized protein</fullName>
    </submittedName>
</protein>
<organism evidence="1 2">
    <name type="scientific">Hypoxylon rubiginosum</name>
    <dbReference type="NCBI Taxonomy" id="110542"/>
    <lineage>
        <taxon>Eukaryota</taxon>
        <taxon>Fungi</taxon>
        <taxon>Dikarya</taxon>
        <taxon>Ascomycota</taxon>
        <taxon>Pezizomycotina</taxon>
        <taxon>Sordariomycetes</taxon>
        <taxon>Xylariomycetidae</taxon>
        <taxon>Xylariales</taxon>
        <taxon>Hypoxylaceae</taxon>
        <taxon>Hypoxylon</taxon>
    </lineage>
</organism>
<keyword evidence="2" id="KW-1185">Reference proteome</keyword>
<sequence>MSSEQSPGGLLRKRRLLQDIKELVEEPYPNITIYVHDDRLSEVCLILTTTRYKALHLTVKFPSSYPIDPPIIKMNSSVVHPNVFRDYICATILRRGDQYTPAYTLKGIAIQMLSFFSSDRVEQDYGEDAINLDTYGARKAGTHNEYQCLKCHFGDPGYHQSRGFQHDFFDERLENHPHRLATLENATEEASSIRNIDCLPDEILLEIISRLDFNQLTNFAAAWDRISNIIRDYDIVRQRELQCFCLKKDYRSVKLGVGVSVDRGQFASEFDLLSKEAFDHWNIRHSVNNLRFEHWLPLPIAHPHWRRVKGDVASSLQGMATFVQGGKFGSAQVIFAFMNDVVVRLNKVAEGHQSYESRISNLRHASEKAIDSYFHLFHLLVCLATEDPSLVKKANALLQQFMSGKRSKTDCPNLGHLLIALLISDVEVTEDLMKSIITEAITRNVVWLFDKRGANMPELSYMEPGPVSAYRLDKTFQGSRTSHRLLMFSELFRRTARPSHQKPLSEVRDELFVRHGAPPPGAAQELAATVRRLHTIDNFPAFLKEMGLFKIPDPRTFTGILRKTVHDSMTRGYSTWGMPRTYALLLRTRKEDQGQVQMTKEDALWLEQNNFFPGHNKGGYRGK</sequence>
<gene>
    <name evidence="1" type="ORF">F4820DRAFT_463726</name>
</gene>